<keyword evidence="2" id="KW-0805">Transcription regulation</keyword>
<comment type="similarity">
    <text evidence="1">Belongs to the LysR transcriptional regulatory family.</text>
</comment>
<protein>
    <submittedName>
        <fullName evidence="7">HTH-type transcriptional regulator Rv1985c</fullName>
    </submittedName>
</protein>
<dbReference type="Proteomes" id="UP001426770">
    <property type="component" value="Unassembled WGS sequence"/>
</dbReference>
<accession>A0ABP9WJH6</accession>
<keyword evidence="8" id="KW-1185">Reference proteome</keyword>
<dbReference type="RefSeq" id="WP_286215039.1">
    <property type="nucleotide sequence ID" value="NZ_AP027736.1"/>
</dbReference>
<organism evidence="7 8">
    <name type="scientific">Demequina sediminis</name>
    <dbReference type="NCBI Taxonomy" id="1930058"/>
    <lineage>
        <taxon>Bacteria</taxon>
        <taxon>Bacillati</taxon>
        <taxon>Actinomycetota</taxon>
        <taxon>Actinomycetes</taxon>
        <taxon>Micrococcales</taxon>
        <taxon>Demequinaceae</taxon>
        <taxon>Demequina</taxon>
    </lineage>
</organism>
<dbReference type="PANTHER" id="PTHR30579:SF2">
    <property type="entry name" value="HTH-TYPE TRANSCRIPTIONAL REGULATOR ARGP"/>
    <property type="match status" value="1"/>
</dbReference>
<name>A0ABP9WJH6_9MICO</name>
<dbReference type="PANTHER" id="PTHR30579">
    <property type="entry name" value="TRANSCRIPTIONAL REGULATOR"/>
    <property type="match status" value="1"/>
</dbReference>
<dbReference type="NCBIfam" id="TIGR03298">
    <property type="entry name" value="argP"/>
    <property type="match status" value="1"/>
</dbReference>
<gene>
    <name evidence="7" type="ORF">Lsed01_01359</name>
</gene>
<dbReference type="Pfam" id="PF00126">
    <property type="entry name" value="HTH_1"/>
    <property type="match status" value="1"/>
</dbReference>
<evidence type="ECO:0000256" key="3">
    <source>
        <dbReference type="ARBA" id="ARBA00023125"/>
    </source>
</evidence>
<evidence type="ECO:0000256" key="4">
    <source>
        <dbReference type="ARBA" id="ARBA00023159"/>
    </source>
</evidence>
<dbReference type="Gene3D" id="3.40.190.290">
    <property type="match status" value="1"/>
</dbReference>
<dbReference type="SUPFAM" id="SSF53850">
    <property type="entry name" value="Periplasmic binding protein-like II"/>
    <property type="match status" value="1"/>
</dbReference>
<comment type="caution">
    <text evidence="7">The sequence shown here is derived from an EMBL/GenBank/DDBJ whole genome shotgun (WGS) entry which is preliminary data.</text>
</comment>
<evidence type="ECO:0000259" key="6">
    <source>
        <dbReference type="PROSITE" id="PS50931"/>
    </source>
</evidence>
<dbReference type="InterPro" id="IPR000847">
    <property type="entry name" value="LysR_HTH_N"/>
</dbReference>
<evidence type="ECO:0000256" key="1">
    <source>
        <dbReference type="ARBA" id="ARBA00009437"/>
    </source>
</evidence>
<dbReference type="EMBL" id="BAABRR010000006">
    <property type="protein sequence ID" value="GAA5518925.1"/>
    <property type="molecule type" value="Genomic_DNA"/>
</dbReference>
<dbReference type="PRINTS" id="PR00039">
    <property type="entry name" value="HTHLYSR"/>
</dbReference>
<dbReference type="InterPro" id="IPR036388">
    <property type="entry name" value="WH-like_DNA-bd_sf"/>
</dbReference>
<dbReference type="Gene3D" id="1.10.10.10">
    <property type="entry name" value="Winged helix-like DNA-binding domain superfamily/Winged helix DNA-binding domain"/>
    <property type="match status" value="1"/>
</dbReference>
<evidence type="ECO:0000256" key="2">
    <source>
        <dbReference type="ARBA" id="ARBA00023015"/>
    </source>
</evidence>
<evidence type="ECO:0000256" key="5">
    <source>
        <dbReference type="ARBA" id="ARBA00023163"/>
    </source>
</evidence>
<proteinExistence type="inferred from homology"/>
<dbReference type="InterPro" id="IPR017685">
    <property type="entry name" value="ArgP"/>
</dbReference>
<dbReference type="InterPro" id="IPR050176">
    <property type="entry name" value="LTTR"/>
</dbReference>
<keyword evidence="4" id="KW-0010">Activator</keyword>
<feature type="domain" description="HTH lysR-type" evidence="6">
    <location>
        <begin position="1"/>
        <end position="59"/>
    </location>
</feature>
<keyword evidence="5" id="KW-0804">Transcription</keyword>
<evidence type="ECO:0000313" key="7">
    <source>
        <dbReference type="EMBL" id="GAA5518925.1"/>
    </source>
</evidence>
<sequence>MKIPAELAITLAVVVREGSLEAAARALHVTQSAVSQRLATLERLTGQVLLVRARPVRATSAGDVVIRYARQVEQLDADAASALGLSDSDAARLPIAVNADSLATWLLAPLARVSRSRGFLLDLHREDESHTAALLADGTVVAAVTTRATPVPGCTVTTLGRMTYRAVASPAFAERWLSRDAGPAGLATALAHAPIVDFDARDTLQTRWLESRGVDPAAPPRHRVPSSAEFASAIALGLGWGMLPAAQRRGLDLVALGEPELAVTLHWQQWRLHSDHLDALASEVAAAASTALDQ</sequence>
<dbReference type="InterPro" id="IPR036390">
    <property type="entry name" value="WH_DNA-bd_sf"/>
</dbReference>
<dbReference type="SUPFAM" id="SSF46785">
    <property type="entry name" value="Winged helix' DNA-binding domain"/>
    <property type="match status" value="1"/>
</dbReference>
<keyword evidence="3" id="KW-0238">DNA-binding</keyword>
<evidence type="ECO:0000313" key="8">
    <source>
        <dbReference type="Proteomes" id="UP001426770"/>
    </source>
</evidence>
<reference evidence="7 8" key="1">
    <citation type="submission" date="2024-02" db="EMBL/GenBank/DDBJ databases">
        <title>Lysinimicrobium sediminis NBRC 112286.</title>
        <authorList>
            <person name="Ichikawa N."/>
            <person name="Katano-Makiyama Y."/>
            <person name="Hidaka K."/>
        </authorList>
    </citation>
    <scope>NUCLEOTIDE SEQUENCE [LARGE SCALE GENOMIC DNA]</scope>
    <source>
        <strain evidence="7 8">NBRC 112286</strain>
    </source>
</reference>
<dbReference type="NCBIfam" id="NF002964">
    <property type="entry name" value="PRK03635.1"/>
    <property type="match status" value="1"/>
</dbReference>
<dbReference type="PROSITE" id="PS50931">
    <property type="entry name" value="HTH_LYSR"/>
    <property type="match status" value="1"/>
</dbReference>